<dbReference type="InterPro" id="IPR036259">
    <property type="entry name" value="MFS_trans_sf"/>
</dbReference>
<feature type="transmembrane region" description="Helical" evidence="6">
    <location>
        <begin position="487"/>
        <end position="508"/>
    </location>
</feature>
<name>A0A8H7VL55_9FUNG</name>
<dbReference type="PROSITE" id="PS50850">
    <property type="entry name" value="MFS"/>
    <property type="match status" value="1"/>
</dbReference>
<dbReference type="GO" id="GO:0022857">
    <property type="term" value="F:transmembrane transporter activity"/>
    <property type="evidence" value="ECO:0007669"/>
    <property type="project" value="InterPro"/>
</dbReference>
<dbReference type="EMBL" id="JAEPRB010000071">
    <property type="protein sequence ID" value="KAG2222937.1"/>
    <property type="molecule type" value="Genomic_DNA"/>
</dbReference>
<feature type="transmembrane region" description="Helical" evidence="6">
    <location>
        <begin position="128"/>
        <end position="144"/>
    </location>
</feature>
<feature type="domain" description="Major facilitator superfamily (MFS) profile" evidence="7">
    <location>
        <begin position="61"/>
        <end position="515"/>
    </location>
</feature>
<dbReference type="FunFam" id="1.20.1250.20:FF:000013">
    <property type="entry name" value="MFS general substrate transporter"/>
    <property type="match status" value="1"/>
</dbReference>
<reference evidence="8 9" key="1">
    <citation type="submission" date="2020-12" db="EMBL/GenBank/DDBJ databases">
        <title>Metabolic potential, ecology and presence of endohyphal bacteria is reflected in genomic diversity of Mucoromycotina.</title>
        <authorList>
            <person name="Muszewska A."/>
            <person name="Okrasinska A."/>
            <person name="Steczkiewicz K."/>
            <person name="Drgas O."/>
            <person name="Orlowska M."/>
            <person name="Perlinska-Lenart U."/>
            <person name="Aleksandrzak-Piekarczyk T."/>
            <person name="Szatraj K."/>
            <person name="Zielenkiewicz U."/>
            <person name="Pilsyk S."/>
            <person name="Malc E."/>
            <person name="Mieczkowski P."/>
            <person name="Kruszewska J.S."/>
            <person name="Biernat P."/>
            <person name="Pawlowska J."/>
        </authorList>
    </citation>
    <scope>NUCLEOTIDE SEQUENCE [LARGE SCALE GENOMIC DNA]</scope>
    <source>
        <strain evidence="8 9">CBS 142.35</strain>
    </source>
</reference>
<dbReference type="InterPro" id="IPR020846">
    <property type="entry name" value="MFS_dom"/>
</dbReference>
<dbReference type="OrthoDB" id="2962993at2759"/>
<evidence type="ECO:0000313" key="9">
    <source>
        <dbReference type="Proteomes" id="UP000646827"/>
    </source>
</evidence>
<evidence type="ECO:0000256" key="1">
    <source>
        <dbReference type="ARBA" id="ARBA00004141"/>
    </source>
</evidence>
<dbReference type="Proteomes" id="UP000646827">
    <property type="component" value="Unassembled WGS sequence"/>
</dbReference>
<feature type="transmembrane region" description="Helical" evidence="6">
    <location>
        <begin position="156"/>
        <end position="176"/>
    </location>
</feature>
<evidence type="ECO:0000256" key="6">
    <source>
        <dbReference type="SAM" id="Phobius"/>
    </source>
</evidence>
<feature type="transmembrane region" description="Helical" evidence="6">
    <location>
        <begin position="259"/>
        <end position="281"/>
    </location>
</feature>
<dbReference type="InterPro" id="IPR011701">
    <property type="entry name" value="MFS"/>
</dbReference>
<feature type="transmembrane region" description="Helical" evidence="6">
    <location>
        <begin position="188"/>
        <end position="209"/>
    </location>
</feature>
<dbReference type="Pfam" id="PF07690">
    <property type="entry name" value="MFS_1"/>
    <property type="match status" value="2"/>
</dbReference>
<proteinExistence type="predicted"/>
<keyword evidence="9" id="KW-1185">Reference proteome</keyword>
<accession>A0A8H7VL55</accession>
<evidence type="ECO:0000256" key="4">
    <source>
        <dbReference type="ARBA" id="ARBA00022989"/>
    </source>
</evidence>
<comment type="subcellular location">
    <subcellularLocation>
        <location evidence="1">Membrane</location>
        <topology evidence="1">Multi-pass membrane protein</topology>
    </subcellularLocation>
</comment>
<protein>
    <recommendedName>
        <fullName evidence="7">Major facilitator superfamily (MFS) profile domain-containing protein</fullName>
    </recommendedName>
</protein>
<dbReference type="FunFam" id="1.20.1250.20:FF:000018">
    <property type="entry name" value="MFS transporter permease"/>
    <property type="match status" value="1"/>
</dbReference>
<evidence type="ECO:0000313" key="8">
    <source>
        <dbReference type="EMBL" id="KAG2222937.1"/>
    </source>
</evidence>
<dbReference type="AlphaFoldDB" id="A0A8H7VL55"/>
<dbReference type="PANTHER" id="PTHR43791">
    <property type="entry name" value="PERMEASE-RELATED"/>
    <property type="match status" value="1"/>
</dbReference>
<organism evidence="8 9">
    <name type="scientific">Circinella minor</name>
    <dbReference type="NCBI Taxonomy" id="1195481"/>
    <lineage>
        <taxon>Eukaryota</taxon>
        <taxon>Fungi</taxon>
        <taxon>Fungi incertae sedis</taxon>
        <taxon>Mucoromycota</taxon>
        <taxon>Mucoromycotina</taxon>
        <taxon>Mucoromycetes</taxon>
        <taxon>Mucorales</taxon>
        <taxon>Lichtheimiaceae</taxon>
        <taxon>Circinella</taxon>
    </lineage>
</organism>
<feature type="transmembrane region" description="Helical" evidence="6">
    <location>
        <begin position="420"/>
        <end position="443"/>
    </location>
</feature>
<gene>
    <name evidence="8" type="ORF">INT45_012915</name>
</gene>
<evidence type="ECO:0000256" key="5">
    <source>
        <dbReference type="ARBA" id="ARBA00023136"/>
    </source>
</evidence>
<evidence type="ECO:0000259" key="7">
    <source>
        <dbReference type="PROSITE" id="PS50850"/>
    </source>
</evidence>
<sequence length="543" mass="61699">MDKPDSVTATDRKKTLEVVKAIHDDSSAESGLSSNDSKSDDFIEPDAKELRRLIWKLDLRIIPYVCILYLCSYLDRVNIGHAKIAGIMDEIDIDDSQYNWSLSIFFIGYVIFEIPANLMLKWIGPRKWITIIMVVWGVILAAMSECKNGETLMAARFFLGVAEAGLYPGILYYLSIWYTRKQTAIRVAFFYASNTLAGAFGGLLAYGIMHMDGLRYVFVVRWAVVEEREGWRRVQYVLQNNLLNERHCISMINRGISGWQWIFIIEAIPTLFFAFFTYYWLPDYPETAKFLNEREREIIIRQNRRDAGPATETHFSWSQVYSTFLDWKTFAYSFMYIIAAIPVYTLSLFMPSIVNGMGYQALTAQAMTCPPYIIAFFMCIINSYSAGRHNERGAHMALQATIALVGYILLIVLRDHPSEHLYAGAVIATAGTFGMMPAFVSWFGNNFGGHTRRNVAIAAIASVGNCGGIISGHVYRADDAPHYVRGHTINLACIAFCIVSPLVMKYALHYINKKRDNMSPEEYQAASRGKELGEKHPDFRYIT</sequence>
<dbReference type="PANTHER" id="PTHR43791:SF36">
    <property type="entry name" value="TRANSPORTER, PUTATIVE (AFU_ORTHOLOGUE AFUA_6G08340)-RELATED"/>
    <property type="match status" value="1"/>
</dbReference>
<keyword evidence="4 6" id="KW-1133">Transmembrane helix</keyword>
<dbReference type="GO" id="GO:0016020">
    <property type="term" value="C:membrane"/>
    <property type="evidence" value="ECO:0007669"/>
    <property type="project" value="UniProtKB-SubCell"/>
</dbReference>
<feature type="transmembrane region" description="Helical" evidence="6">
    <location>
        <begin position="99"/>
        <end position="116"/>
    </location>
</feature>
<keyword evidence="3 6" id="KW-0812">Transmembrane</keyword>
<feature type="transmembrane region" description="Helical" evidence="6">
    <location>
        <begin position="362"/>
        <end position="384"/>
    </location>
</feature>
<dbReference type="SUPFAM" id="SSF103473">
    <property type="entry name" value="MFS general substrate transporter"/>
    <property type="match status" value="2"/>
</dbReference>
<keyword evidence="2" id="KW-0813">Transport</keyword>
<feature type="transmembrane region" description="Helical" evidence="6">
    <location>
        <begin position="455"/>
        <end position="475"/>
    </location>
</feature>
<comment type="caution">
    <text evidence="8">The sequence shown here is derived from an EMBL/GenBank/DDBJ whole genome shotgun (WGS) entry which is preliminary data.</text>
</comment>
<dbReference type="Gene3D" id="1.20.1250.20">
    <property type="entry name" value="MFS general substrate transporter like domains"/>
    <property type="match status" value="2"/>
</dbReference>
<evidence type="ECO:0000256" key="3">
    <source>
        <dbReference type="ARBA" id="ARBA00022692"/>
    </source>
</evidence>
<evidence type="ECO:0000256" key="2">
    <source>
        <dbReference type="ARBA" id="ARBA00022448"/>
    </source>
</evidence>
<feature type="transmembrane region" description="Helical" evidence="6">
    <location>
        <begin position="330"/>
        <end position="350"/>
    </location>
</feature>
<keyword evidence="5 6" id="KW-0472">Membrane</keyword>
<feature type="transmembrane region" description="Helical" evidence="6">
    <location>
        <begin position="396"/>
        <end position="414"/>
    </location>
</feature>